<proteinExistence type="predicted"/>
<organism evidence="1 2">
    <name type="scientific">Paraphaeosphaeria sporulosa</name>
    <dbReference type="NCBI Taxonomy" id="1460663"/>
    <lineage>
        <taxon>Eukaryota</taxon>
        <taxon>Fungi</taxon>
        <taxon>Dikarya</taxon>
        <taxon>Ascomycota</taxon>
        <taxon>Pezizomycotina</taxon>
        <taxon>Dothideomycetes</taxon>
        <taxon>Pleosporomycetidae</taxon>
        <taxon>Pleosporales</taxon>
        <taxon>Massarineae</taxon>
        <taxon>Didymosphaeriaceae</taxon>
        <taxon>Paraphaeosphaeria</taxon>
    </lineage>
</organism>
<dbReference type="Proteomes" id="UP000077069">
    <property type="component" value="Unassembled WGS sequence"/>
</dbReference>
<accession>A0A177C9A7</accession>
<name>A0A177C9A7_9PLEO</name>
<gene>
    <name evidence="1" type="ORF">CC84DRAFT_1218770</name>
</gene>
<dbReference type="OrthoDB" id="5399817at2759"/>
<dbReference type="RefSeq" id="XP_018033807.1">
    <property type="nucleotide sequence ID" value="XM_018183030.1"/>
</dbReference>
<protein>
    <recommendedName>
        <fullName evidence="3">Integral membrane protein</fullName>
    </recommendedName>
</protein>
<dbReference type="InParanoid" id="A0A177C9A7"/>
<evidence type="ECO:0000313" key="2">
    <source>
        <dbReference type="Proteomes" id="UP000077069"/>
    </source>
</evidence>
<keyword evidence="2" id="KW-1185">Reference proteome</keyword>
<dbReference type="STRING" id="1460663.A0A177C9A7"/>
<sequence>MASGTFGSYPVLFGTGLACGLLSLGHTAKGLEQFKHPSTNQLPPQLRGASKIGWYEGSVWFLIAGVMNYKWSQTGLVDLADKTAASLLITLLFGAGASYWRVNDKPSAGILLAVGVLQAIGAKQAS</sequence>
<reference evidence="1 2" key="1">
    <citation type="submission" date="2016-05" db="EMBL/GenBank/DDBJ databases">
        <title>Comparative analysis of secretome profiles of manganese(II)-oxidizing ascomycete fungi.</title>
        <authorList>
            <consortium name="DOE Joint Genome Institute"/>
            <person name="Zeiner C.A."/>
            <person name="Purvine S.O."/>
            <person name="Zink E.M."/>
            <person name="Wu S."/>
            <person name="Pasa-Tolic L."/>
            <person name="Chaput D.L."/>
            <person name="Haridas S."/>
            <person name="Grigoriev I.V."/>
            <person name="Santelli C.M."/>
            <person name="Hansel C.M."/>
        </authorList>
    </citation>
    <scope>NUCLEOTIDE SEQUENCE [LARGE SCALE GENOMIC DNA]</scope>
    <source>
        <strain evidence="1 2">AP3s5-JAC2a</strain>
    </source>
</reference>
<evidence type="ECO:0008006" key="3">
    <source>
        <dbReference type="Google" id="ProtNLM"/>
    </source>
</evidence>
<evidence type="ECO:0000313" key="1">
    <source>
        <dbReference type="EMBL" id="OAG03442.1"/>
    </source>
</evidence>
<dbReference type="AlphaFoldDB" id="A0A177C9A7"/>
<dbReference type="EMBL" id="KV441554">
    <property type="protein sequence ID" value="OAG03442.1"/>
    <property type="molecule type" value="Genomic_DNA"/>
</dbReference>
<dbReference type="GeneID" id="28766516"/>